<dbReference type="InParanoid" id="E9H9Q3"/>
<name>E9H9Q3_DAPPU</name>
<dbReference type="KEGG" id="dpx:DAPPUDRAFT_255610"/>
<evidence type="ECO:0000313" key="2">
    <source>
        <dbReference type="EMBL" id="EFX71440.1"/>
    </source>
</evidence>
<gene>
    <name evidence="2" type="ORF">DAPPUDRAFT_255610</name>
</gene>
<evidence type="ECO:0000256" key="1">
    <source>
        <dbReference type="SAM" id="MobiDB-lite"/>
    </source>
</evidence>
<dbReference type="Proteomes" id="UP000000305">
    <property type="component" value="Unassembled WGS sequence"/>
</dbReference>
<evidence type="ECO:0000313" key="3">
    <source>
        <dbReference type="Proteomes" id="UP000000305"/>
    </source>
</evidence>
<sequence length="114" mass="13102">MSQPQPKQQFRHQEIYPLQRGKMVISAQEKMPKRGEMFESTSLANSNDSASPVKSGQWTTTSQSFTSNLASRWSKRSRNQGIIIRNRPIPYRKNFPVSQNESNFKEKVPSLLTT</sequence>
<reference evidence="2 3" key="1">
    <citation type="journal article" date="2011" name="Science">
        <title>The ecoresponsive genome of Daphnia pulex.</title>
        <authorList>
            <person name="Colbourne J.K."/>
            <person name="Pfrender M.E."/>
            <person name="Gilbert D."/>
            <person name="Thomas W.K."/>
            <person name="Tucker A."/>
            <person name="Oakley T.H."/>
            <person name="Tokishita S."/>
            <person name="Aerts A."/>
            <person name="Arnold G.J."/>
            <person name="Basu M.K."/>
            <person name="Bauer D.J."/>
            <person name="Caceres C.E."/>
            <person name="Carmel L."/>
            <person name="Casola C."/>
            <person name="Choi J.H."/>
            <person name="Detter J.C."/>
            <person name="Dong Q."/>
            <person name="Dusheyko S."/>
            <person name="Eads B.D."/>
            <person name="Frohlich T."/>
            <person name="Geiler-Samerotte K.A."/>
            <person name="Gerlach D."/>
            <person name="Hatcher P."/>
            <person name="Jogdeo S."/>
            <person name="Krijgsveld J."/>
            <person name="Kriventseva E.V."/>
            <person name="Kultz D."/>
            <person name="Laforsch C."/>
            <person name="Lindquist E."/>
            <person name="Lopez J."/>
            <person name="Manak J.R."/>
            <person name="Muller J."/>
            <person name="Pangilinan J."/>
            <person name="Patwardhan R.P."/>
            <person name="Pitluck S."/>
            <person name="Pritham E.J."/>
            <person name="Rechtsteiner A."/>
            <person name="Rho M."/>
            <person name="Rogozin I.B."/>
            <person name="Sakarya O."/>
            <person name="Salamov A."/>
            <person name="Schaack S."/>
            <person name="Shapiro H."/>
            <person name="Shiga Y."/>
            <person name="Skalitzky C."/>
            <person name="Smith Z."/>
            <person name="Souvorov A."/>
            <person name="Sung W."/>
            <person name="Tang Z."/>
            <person name="Tsuchiya D."/>
            <person name="Tu H."/>
            <person name="Vos H."/>
            <person name="Wang M."/>
            <person name="Wolf Y.I."/>
            <person name="Yamagata H."/>
            <person name="Yamada T."/>
            <person name="Ye Y."/>
            <person name="Shaw J.R."/>
            <person name="Andrews J."/>
            <person name="Crease T.J."/>
            <person name="Tang H."/>
            <person name="Lucas S.M."/>
            <person name="Robertson H.M."/>
            <person name="Bork P."/>
            <person name="Koonin E.V."/>
            <person name="Zdobnov E.M."/>
            <person name="Grigoriev I.V."/>
            <person name="Lynch M."/>
            <person name="Boore J.L."/>
        </authorList>
    </citation>
    <scope>NUCLEOTIDE SEQUENCE [LARGE SCALE GENOMIC DNA]</scope>
</reference>
<keyword evidence="3" id="KW-1185">Reference proteome</keyword>
<protein>
    <submittedName>
        <fullName evidence="2">Uncharacterized protein</fullName>
    </submittedName>
</protein>
<dbReference type="HOGENOM" id="CLU_2123542_0_0_1"/>
<organism evidence="2 3">
    <name type="scientific">Daphnia pulex</name>
    <name type="common">Water flea</name>
    <dbReference type="NCBI Taxonomy" id="6669"/>
    <lineage>
        <taxon>Eukaryota</taxon>
        <taxon>Metazoa</taxon>
        <taxon>Ecdysozoa</taxon>
        <taxon>Arthropoda</taxon>
        <taxon>Crustacea</taxon>
        <taxon>Branchiopoda</taxon>
        <taxon>Diplostraca</taxon>
        <taxon>Cladocera</taxon>
        <taxon>Anomopoda</taxon>
        <taxon>Daphniidae</taxon>
        <taxon>Daphnia</taxon>
    </lineage>
</organism>
<accession>E9H9Q3</accession>
<dbReference type="EMBL" id="GL732609">
    <property type="protein sequence ID" value="EFX71440.1"/>
    <property type="molecule type" value="Genomic_DNA"/>
</dbReference>
<feature type="region of interest" description="Disordered" evidence="1">
    <location>
        <begin position="39"/>
        <end position="61"/>
    </location>
</feature>
<feature type="region of interest" description="Disordered" evidence="1">
    <location>
        <begin position="94"/>
        <end position="114"/>
    </location>
</feature>
<dbReference type="AlphaFoldDB" id="E9H9Q3"/>
<proteinExistence type="predicted"/>